<protein>
    <submittedName>
        <fullName evidence="4">CBS domain-containing protein</fullName>
    </submittedName>
</protein>
<dbReference type="EMBL" id="WINI01000007">
    <property type="protein sequence ID" value="MQR01473.1"/>
    <property type="molecule type" value="Genomic_DNA"/>
</dbReference>
<dbReference type="Gene3D" id="3.10.580.10">
    <property type="entry name" value="CBS-domain"/>
    <property type="match status" value="1"/>
</dbReference>
<keyword evidence="5" id="KW-1185">Reference proteome</keyword>
<dbReference type="AlphaFoldDB" id="A0A843YUY0"/>
<dbReference type="PANTHER" id="PTHR33741:SF5">
    <property type="entry name" value="TRANSMEMBRANE PROTEIN DDB_G0269096-RELATED"/>
    <property type="match status" value="1"/>
</dbReference>
<proteinExistence type="predicted"/>
<evidence type="ECO:0000256" key="2">
    <source>
        <dbReference type="SAM" id="Phobius"/>
    </source>
</evidence>
<dbReference type="PROSITE" id="PS51371">
    <property type="entry name" value="CBS"/>
    <property type="match status" value="2"/>
</dbReference>
<evidence type="ECO:0000256" key="1">
    <source>
        <dbReference type="PROSITE-ProRule" id="PRU00703"/>
    </source>
</evidence>
<keyword evidence="2" id="KW-1133">Transmembrane helix</keyword>
<dbReference type="InterPro" id="IPR000644">
    <property type="entry name" value="CBS_dom"/>
</dbReference>
<dbReference type="Proteomes" id="UP000451565">
    <property type="component" value="Unassembled WGS sequence"/>
</dbReference>
<keyword evidence="2" id="KW-0812">Transmembrane</keyword>
<feature type="domain" description="CBS" evidence="3">
    <location>
        <begin position="339"/>
        <end position="396"/>
    </location>
</feature>
<evidence type="ECO:0000313" key="4">
    <source>
        <dbReference type="EMBL" id="MQR01473.1"/>
    </source>
</evidence>
<gene>
    <name evidence="4" type="ORF">GEV47_12390</name>
</gene>
<feature type="transmembrane region" description="Helical" evidence="2">
    <location>
        <begin position="27"/>
        <end position="46"/>
    </location>
</feature>
<name>A0A843YUY0_9BURK</name>
<dbReference type="InterPro" id="IPR007065">
    <property type="entry name" value="HPP"/>
</dbReference>
<feature type="transmembrane region" description="Helical" evidence="2">
    <location>
        <begin position="52"/>
        <end position="71"/>
    </location>
</feature>
<organism evidence="4 5">
    <name type="scientific">Glaciimonas soli</name>
    <dbReference type="NCBI Taxonomy" id="2590999"/>
    <lineage>
        <taxon>Bacteria</taxon>
        <taxon>Pseudomonadati</taxon>
        <taxon>Pseudomonadota</taxon>
        <taxon>Betaproteobacteria</taxon>
        <taxon>Burkholderiales</taxon>
        <taxon>Oxalobacteraceae</taxon>
        <taxon>Glaciimonas</taxon>
    </lineage>
</organism>
<evidence type="ECO:0000313" key="5">
    <source>
        <dbReference type="Proteomes" id="UP000451565"/>
    </source>
</evidence>
<dbReference type="Pfam" id="PF04982">
    <property type="entry name" value="TM_HPP"/>
    <property type="match status" value="1"/>
</dbReference>
<dbReference type="InterPro" id="IPR046342">
    <property type="entry name" value="CBS_dom_sf"/>
</dbReference>
<sequence>MKTTILPWLNSFLPSRNTVDHIEKMRACAGAVFGLFITGLLCHAVLGHSDAIIYLIAPMGASTVLLFCVPASPLAQPWSVIGGNVVSALIGVACTKLFGTMFDSLIIAATLAGALAIGAMFFLRCLHPPSGAVALTAVLGGPAVHALGFEFALMPVALNSVILVTTAILYNNATGRRYPHAQQIIHPNVHDTKDIVPTRRLGFTPEDLEEVLQQYNQVLDVSRDDLEEILLRTEMHAYQRRFGLIRCADIMSKDVITVAATAKLEQAWQLMCEHHLTALPVVNQHGNVAGIVTLTDFLLHSGVNTQKPEYKSIAEKLGRFVRPAKDTAINLSTVVGDIMTMPVKTIKAATPITDLVPIMADSGLHHFPVIDDAGQFVGIITHSDLIAGLYENRLAQRG</sequence>
<dbReference type="CDD" id="cd04600">
    <property type="entry name" value="CBS_pair_HPP_assoc"/>
    <property type="match status" value="1"/>
</dbReference>
<feature type="transmembrane region" description="Helical" evidence="2">
    <location>
        <begin position="105"/>
        <end position="123"/>
    </location>
</feature>
<dbReference type="InterPro" id="IPR058581">
    <property type="entry name" value="TM_HPP"/>
</dbReference>
<accession>A0A843YUY0</accession>
<dbReference type="OrthoDB" id="9811720at2"/>
<comment type="caution">
    <text evidence="4">The sequence shown here is derived from an EMBL/GenBank/DDBJ whole genome shotgun (WGS) entry which is preliminary data.</text>
</comment>
<feature type="transmembrane region" description="Helical" evidence="2">
    <location>
        <begin position="153"/>
        <end position="170"/>
    </location>
</feature>
<dbReference type="Pfam" id="PF00571">
    <property type="entry name" value="CBS"/>
    <property type="match status" value="2"/>
</dbReference>
<evidence type="ECO:0000259" key="3">
    <source>
        <dbReference type="PROSITE" id="PS51371"/>
    </source>
</evidence>
<dbReference type="SMART" id="SM00116">
    <property type="entry name" value="CBS"/>
    <property type="match status" value="2"/>
</dbReference>
<keyword evidence="2" id="KW-0472">Membrane</keyword>
<reference evidence="4 5" key="1">
    <citation type="submission" date="2019-10" db="EMBL/GenBank/DDBJ databases">
        <title>Glaciimonas soli sp. nov., a psychrophilic bacterium isolated from the forest soil of a high elevation mountain in Taiwan.</title>
        <authorList>
            <person name="Wang L.-T."/>
            <person name="Shieh W.Y."/>
        </authorList>
    </citation>
    <scope>NUCLEOTIDE SEQUENCE [LARGE SCALE GENOMIC DNA]</scope>
    <source>
        <strain evidence="4 5">GS1</strain>
    </source>
</reference>
<feature type="transmembrane region" description="Helical" evidence="2">
    <location>
        <begin position="78"/>
        <end position="99"/>
    </location>
</feature>
<dbReference type="PANTHER" id="PTHR33741">
    <property type="entry name" value="TRANSMEMBRANE PROTEIN DDB_G0269096-RELATED"/>
    <property type="match status" value="1"/>
</dbReference>
<keyword evidence="1" id="KW-0129">CBS domain</keyword>
<feature type="transmembrane region" description="Helical" evidence="2">
    <location>
        <begin position="130"/>
        <end position="147"/>
    </location>
</feature>
<dbReference type="SUPFAM" id="SSF54631">
    <property type="entry name" value="CBS-domain pair"/>
    <property type="match status" value="1"/>
</dbReference>
<feature type="domain" description="CBS" evidence="3">
    <location>
        <begin position="251"/>
        <end position="309"/>
    </location>
</feature>